<dbReference type="EMBL" id="LK028586">
    <property type="protein sequence ID" value="CDS22412.1"/>
    <property type="molecule type" value="Genomic_DNA"/>
</dbReference>
<proteinExistence type="predicted"/>
<evidence type="ECO:0000313" key="1">
    <source>
        <dbReference type="EMBL" id="CDS22412.1"/>
    </source>
</evidence>
<reference evidence="3" key="3">
    <citation type="submission" date="2020-10" db="UniProtKB">
        <authorList>
            <consortium name="WormBaseParasite"/>
        </authorList>
    </citation>
    <scope>IDENTIFICATION</scope>
</reference>
<sequence length="121" mass="13889">MANSHTRNRYTRFCLIKCKDLPGLREPHKLLIKKVAIRPLLTQIAKMMPVVVVSRVHSNVMASQITRCLLRHRQPADAATMIQRPRHRPNTRTSEFDLSVKTIKQNTKLLQETVAILALTL</sequence>
<reference evidence="1" key="2">
    <citation type="submission" date="2014-06" db="EMBL/GenBank/DDBJ databases">
        <authorList>
            <person name="Aslett M."/>
        </authorList>
    </citation>
    <scope>NUCLEOTIDE SEQUENCE</scope>
</reference>
<protein>
    <submittedName>
        <fullName evidence="1 3">Uncharacterized protein</fullName>
    </submittedName>
</protein>
<evidence type="ECO:0000313" key="2">
    <source>
        <dbReference type="Proteomes" id="UP000492820"/>
    </source>
</evidence>
<dbReference type="WBParaSite" id="EgrG_000296400">
    <property type="protein sequence ID" value="EgrG_000296400"/>
    <property type="gene ID" value="EgrG_000296400"/>
</dbReference>
<gene>
    <name evidence="1" type="ORF">EgrG_000296400</name>
</gene>
<evidence type="ECO:0000313" key="3">
    <source>
        <dbReference type="WBParaSite" id="EgrG_000296400"/>
    </source>
</evidence>
<name>A0A068WXK0_ECHGR</name>
<dbReference type="Proteomes" id="UP000492820">
    <property type="component" value="Unassembled WGS sequence"/>
</dbReference>
<accession>A0A068WXK0</accession>
<dbReference type="AlphaFoldDB" id="A0A068WXK0"/>
<organism evidence="1">
    <name type="scientific">Echinococcus granulosus</name>
    <name type="common">Hydatid tapeworm</name>
    <dbReference type="NCBI Taxonomy" id="6210"/>
    <lineage>
        <taxon>Eukaryota</taxon>
        <taxon>Metazoa</taxon>
        <taxon>Spiralia</taxon>
        <taxon>Lophotrochozoa</taxon>
        <taxon>Platyhelminthes</taxon>
        <taxon>Cestoda</taxon>
        <taxon>Eucestoda</taxon>
        <taxon>Cyclophyllidea</taxon>
        <taxon>Taeniidae</taxon>
        <taxon>Echinococcus</taxon>
        <taxon>Echinococcus granulosus group</taxon>
    </lineage>
</organism>
<reference evidence="1 2" key="1">
    <citation type="journal article" date="2013" name="Nature">
        <title>The genomes of four tapeworm species reveal adaptations to parasitism.</title>
        <authorList>
            <person name="Tsai I.J."/>
            <person name="Zarowiecki M."/>
            <person name="Holroyd N."/>
            <person name="Garciarrubio A."/>
            <person name="Sanchez-Flores A."/>
            <person name="Brooks K.L."/>
            <person name="Tracey A."/>
            <person name="Bobes R.J."/>
            <person name="Fragoso G."/>
            <person name="Sciutto E."/>
            <person name="Aslett M."/>
            <person name="Beasley H."/>
            <person name="Bennett H.M."/>
            <person name="Cai J."/>
            <person name="Camicia F."/>
            <person name="Clark R."/>
            <person name="Cucher M."/>
            <person name="De Silva N."/>
            <person name="Day T.A."/>
            <person name="Deplazes P."/>
            <person name="Estrada K."/>
            <person name="Fernandez C."/>
            <person name="Holland P.W."/>
            <person name="Hou J."/>
            <person name="Hu S."/>
            <person name="Huckvale T."/>
            <person name="Hung S.S."/>
            <person name="Kamenetzky L."/>
            <person name="Keane J.A."/>
            <person name="Kiss F."/>
            <person name="Koziol U."/>
            <person name="Lambert O."/>
            <person name="Liu K."/>
            <person name="Luo X."/>
            <person name="Luo Y."/>
            <person name="Macchiaroli N."/>
            <person name="Nichol S."/>
            <person name="Paps J."/>
            <person name="Parkinson J."/>
            <person name="Pouchkina-Stantcheva N."/>
            <person name="Riddiford N."/>
            <person name="Rosenzvit M."/>
            <person name="Salinas G."/>
            <person name="Wasmuth J.D."/>
            <person name="Zamanian M."/>
            <person name="Zheng Y."/>
            <person name="Cai X."/>
            <person name="Soberon X."/>
            <person name="Olson P.D."/>
            <person name="Laclette J.P."/>
            <person name="Brehm K."/>
            <person name="Berriman M."/>
            <person name="Garciarrubio A."/>
            <person name="Bobes R.J."/>
            <person name="Fragoso G."/>
            <person name="Sanchez-Flores A."/>
            <person name="Estrada K."/>
            <person name="Cevallos M.A."/>
            <person name="Morett E."/>
            <person name="Gonzalez V."/>
            <person name="Portillo T."/>
            <person name="Ochoa-Leyva A."/>
            <person name="Jose M.V."/>
            <person name="Sciutto E."/>
            <person name="Landa A."/>
            <person name="Jimenez L."/>
            <person name="Valdes V."/>
            <person name="Carrero J.C."/>
            <person name="Larralde C."/>
            <person name="Morales-Montor J."/>
            <person name="Limon-Lason J."/>
            <person name="Soberon X."/>
            <person name="Laclette J.P."/>
        </authorList>
    </citation>
    <scope>NUCLEOTIDE SEQUENCE [LARGE SCALE GENOMIC DNA]</scope>
</reference>